<evidence type="ECO:0008006" key="3">
    <source>
        <dbReference type="Google" id="ProtNLM"/>
    </source>
</evidence>
<dbReference type="InterPro" id="IPR035516">
    <property type="entry name" value="Gyrase/topoIV_suA_C"/>
</dbReference>
<organism evidence="1 2">
    <name type="scientific">Plasmodium vivax North Korean</name>
    <dbReference type="NCBI Taxonomy" id="1035514"/>
    <lineage>
        <taxon>Eukaryota</taxon>
        <taxon>Sar</taxon>
        <taxon>Alveolata</taxon>
        <taxon>Apicomplexa</taxon>
        <taxon>Aconoidasida</taxon>
        <taxon>Haemosporida</taxon>
        <taxon>Plasmodiidae</taxon>
        <taxon>Plasmodium</taxon>
        <taxon>Plasmodium (Plasmodium)</taxon>
    </lineage>
</organism>
<gene>
    <name evidence="1" type="ORF">PVNG_02367</name>
</gene>
<dbReference type="Gene3D" id="2.120.10.90">
    <property type="entry name" value="DNA gyrase/topoisomerase IV, subunit A, C-terminal"/>
    <property type="match status" value="1"/>
</dbReference>
<name>A0A0J9TLN5_PLAVI</name>
<dbReference type="GO" id="GO:0003677">
    <property type="term" value="F:DNA binding"/>
    <property type="evidence" value="ECO:0007669"/>
    <property type="project" value="InterPro"/>
</dbReference>
<dbReference type="PANTHER" id="PTHR43493:SF5">
    <property type="entry name" value="DNA GYRASE SUBUNIT A, CHLOROPLASTIC_MITOCHONDRIAL"/>
    <property type="match status" value="1"/>
</dbReference>
<dbReference type="GO" id="GO:0005524">
    <property type="term" value="F:ATP binding"/>
    <property type="evidence" value="ECO:0007669"/>
    <property type="project" value="InterPro"/>
</dbReference>
<dbReference type="InterPro" id="IPR050220">
    <property type="entry name" value="Type_II_DNA_Topoisomerases"/>
</dbReference>
<dbReference type="GO" id="GO:0009330">
    <property type="term" value="C:DNA topoisomerase type II (double strand cut, ATP-hydrolyzing) complex"/>
    <property type="evidence" value="ECO:0007669"/>
    <property type="project" value="TreeGrafter"/>
</dbReference>
<proteinExistence type="predicted"/>
<dbReference type="GO" id="GO:0006265">
    <property type="term" value="P:DNA topological change"/>
    <property type="evidence" value="ECO:0007669"/>
    <property type="project" value="InterPro"/>
</dbReference>
<accession>A0A0J9TLN5</accession>
<dbReference type="PANTHER" id="PTHR43493">
    <property type="entry name" value="DNA GYRASE/TOPOISOMERASE SUBUNIT A"/>
    <property type="match status" value="1"/>
</dbReference>
<evidence type="ECO:0000313" key="1">
    <source>
        <dbReference type="EMBL" id="KMZ96229.1"/>
    </source>
</evidence>
<dbReference type="AlphaFoldDB" id="A0A0J9TLN5"/>
<protein>
    <recommendedName>
        <fullName evidence="3">DNA gyrase subunit A</fullName>
    </recommendedName>
</protein>
<sequence length="180" mass="20064">MIADSYSDILMASSDGRVAKFSSELIKPSGRSSQGVLGMKIKDDAELISISTTYEGNYLCSIDDAGKGKKTKIEEFDRFLTRNGETRRINSRTMTGVKAYKITKHSGKMVACVIADESEEIVLMTNKGHSNRVRVSQIDVKSRNTTGTILMKLTEKNEKLVYCAKRKYIEESSEASQEEN</sequence>
<dbReference type="Pfam" id="PF03989">
    <property type="entry name" value="DNA_gyraseA_C"/>
    <property type="match status" value="3"/>
</dbReference>
<dbReference type="GO" id="GO:0003918">
    <property type="term" value="F:DNA topoisomerase type II (double strand cut, ATP-hydrolyzing) activity"/>
    <property type="evidence" value="ECO:0007669"/>
    <property type="project" value="TreeGrafter"/>
</dbReference>
<evidence type="ECO:0000313" key="2">
    <source>
        <dbReference type="Proteomes" id="UP000053239"/>
    </source>
</evidence>
<reference evidence="1 2" key="1">
    <citation type="submission" date="2011-09" db="EMBL/GenBank/DDBJ databases">
        <title>The Genome Sequence of Plasmodium vivax North Korean.</title>
        <authorList>
            <consortium name="The Broad Institute Genome Sequencing Platform"/>
            <consortium name="The Broad Institute Genome Sequencing Center for Infectious Disease"/>
            <person name="Neafsey D."/>
            <person name="Carlton J."/>
            <person name="Barnwell J."/>
            <person name="Collins W."/>
            <person name="Escalante A."/>
            <person name="Mullikin J."/>
            <person name="Saul A."/>
            <person name="Guigo R."/>
            <person name="Camara F."/>
            <person name="Young S.K."/>
            <person name="Zeng Q."/>
            <person name="Gargeya S."/>
            <person name="Fitzgerald M."/>
            <person name="Haas B."/>
            <person name="Abouelleil A."/>
            <person name="Alvarado L."/>
            <person name="Arachchi H.M."/>
            <person name="Berlin A."/>
            <person name="Brown A."/>
            <person name="Chapman S.B."/>
            <person name="Chen Z."/>
            <person name="Dunbar C."/>
            <person name="Freedman E."/>
            <person name="Gearin G."/>
            <person name="Gellesch M."/>
            <person name="Goldberg J."/>
            <person name="Griggs A."/>
            <person name="Gujja S."/>
            <person name="Heiman D."/>
            <person name="Howarth C."/>
            <person name="Larson L."/>
            <person name="Lui A."/>
            <person name="MacDonald P.J.P."/>
            <person name="Montmayeur A."/>
            <person name="Murphy C."/>
            <person name="Neiman D."/>
            <person name="Pearson M."/>
            <person name="Priest M."/>
            <person name="Roberts A."/>
            <person name="Saif S."/>
            <person name="Shea T."/>
            <person name="Shenoy N."/>
            <person name="Sisk P."/>
            <person name="Stolte C."/>
            <person name="Sykes S."/>
            <person name="Wortman J."/>
            <person name="Nusbaum C."/>
            <person name="Birren B."/>
        </authorList>
    </citation>
    <scope>NUCLEOTIDE SEQUENCE [LARGE SCALE GENOMIC DNA]</scope>
    <source>
        <strain evidence="1 2">North Korean</strain>
    </source>
</reference>
<dbReference type="EMBL" id="KQ235637">
    <property type="protein sequence ID" value="KMZ96229.1"/>
    <property type="molecule type" value="Genomic_DNA"/>
</dbReference>
<dbReference type="Proteomes" id="UP000053239">
    <property type="component" value="Unassembled WGS sequence"/>
</dbReference>
<dbReference type="SUPFAM" id="SSF101904">
    <property type="entry name" value="GyrA/ParC C-terminal domain-like"/>
    <property type="match status" value="1"/>
</dbReference>
<dbReference type="InterPro" id="IPR006691">
    <property type="entry name" value="GyrA/parC_rep"/>
</dbReference>
<dbReference type="GO" id="GO:0005737">
    <property type="term" value="C:cytoplasm"/>
    <property type="evidence" value="ECO:0007669"/>
    <property type="project" value="TreeGrafter"/>
</dbReference>